<keyword evidence="2" id="KW-0408">Iron</keyword>
<dbReference type="Gene3D" id="3.40.190.10">
    <property type="entry name" value="Periplasmic binding protein-like II"/>
    <property type="match status" value="2"/>
</dbReference>
<accession>A0ABV6P9K5</accession>
<sequence length="349" mass="37608">MRSLKRVMVAAIAAFGLTASMAACSTDNNGTEGANNDGPLVIYSGRNEELIDPLIQKFEEETGIKPEVRYAGSAEQAQLLLTEADRSPAHVFLSQEAGALGLVAQKDLLATLPEDVMSKVPAGYSSEDQQWVGLTGRARVVAYDKDSVDEADVPDTYQEMVDPKWEGKIGVAPGNASFLAFVTAIRVAEGDDAAREWLKKLAGLNPKTYEKNGHVLEAVNKGEVQLGLINHYYWYNLAAEEGQDNMRAQIKFGQDGDLAALVNATGVGIMKTAEDRDDARQFVDYLLSADGQEYFAEETAEYPLVEGVDGPEGVPPLSELKTPDVDLSELGSVDETAAMVDEAGLTLNK</sequence>
<dbReference type="CDD" id="cd13543">
    <property type="entry name" value="PBP2_Fbp"/>
    <property type="match status" value="1"/>
</dbReference>
<dbReference type="PANTHER" id="PTHR30006">
    <property type="entry name" value="THIAMINE-BINDING PERIPLASMIC PROTEIN-RELATED"/>
    <property type="match status" value="1"/>
</dbReference>
<keyword evidence="2" id="KW-0410">Iron transport</keyword>
<evidence type="ECO:0000256" key="4">
    <source>
        <dbReference type="SAM" id="SignalP"/>
    </source>
</evidence>
<protein>
    <submittedName>
        <fullName evidence="5">Iron ABC transporter substrate-binding protein</fullName>
    </submittedName>
</protein>
<dbReference type="Proteomes" id="UP001589862">
    <property type="component" value="Unassembled WGS sequence"/>
</dbReference>
<keyword evidence="2" id="KW-0406">Ion transport</keyword>
<comment type="similarity">
    <text evidence="1">Belongs to the bacterial solute-binding protein 1 family.</text>
</comment>
<evidence type="ECO:0000256" key="1">
    <source>
        <dbReference type="ARBA" id="ARBA00008520"/>
    </source>
</evidence>
<dbReference type="PANTHER" id="PTHR30006:SF15">
    <property type="entry name" value="IRON-UTILIZATION PERIPLASMIC PROTEIN"/>
    <property type="match status" value="1"/>
</dbReference>
<dbReference type="EMBL" id="JBHLUB010000025">
    <property type="protein sequence ID" value="MFC0581802.1"/>
    <property type="molecule type" value="Genomic_DNA"/>
</dbReference>
<proteinExistence type="inferred from homology"/>
<organism evidence="5 6">
    <name type="scientific">Micrococcoides hystricis</name>
    <dbReference type="NCBI Taxonomy" id="1572761"/>
    <lineage>
        <taxon>Bacteria</taxon>
        <taxon>Bacillati</taxon>
        <taxon>Actinomycetota</taxon>
        <taxon>Actinomycetes</taxon>
        <taxon>Micrococcales</taxon>
        <taxon>Micrococcaceae</taxon>
        <taxon>Micrococcoides</taxon>
    </lineage>
</organism>
<dbReference type="InterPro" id="IPR026045">
    <property type="entry name" value="Ferric-bd"/>
</dbReference>
<dbReference type="Pfam" id="PF13343">
    <property type="entry name" value="SBP_bac_6"/>
    <property type="match status" value="1"/>
</dbReference>
<reference evidence="5 6" key="1">
    <citation type="submission" date="2024-09" db="EMBL/GenBank/DDBJ databases">
        <authorList>
            <person name="Sun Q."/>
            <person name="Mori K."/>
        </authorList>
    </citation>
    <scope>NUCLEOTIDE SEQUENCE [LARGE SCALE GENOMIC DNA]</scope>
    <source>
        <strain evidence="5 6">NCAIM B.02604</strain>
    </source>
</reference>
<keyword evidence="6" id="KW-1185">Reference proteome</keyword>
<dbReference type="SUPFAM" id="SSF53850">
    <property type="entry name" value="Periplasmic binding protein-like II"/>
    <property type="match status" value="1"/>
</dbReference>
<dbReference type="PIRSF" id="PIRSF002825">
    <property type="entry name" value="CfbpA"/>
    <property type="match status" value="1"/>
</dbReference>
<dbReference type="PROSITE" id="PS51257">
    <property type="entry name" value="PROKAR_LIPOPROTEIN"/>
    <property type="match status" value="1"/>
</dbReference>
<evidence type="ECO:0000313" key="5">
    <source>
        <dbReference type="EMBL" id="MFC0581802.1"/>
    </source>
</evidence>
<evidence type="ECO:0000256" key="2">
    <source>
        <dbReference type="ARBA" id="ARBA00022496"/>
    </source>
</evidence>
<gene>
    <name evidence="5" type="ORF">ACFFFR_05320</name>
</gene>
<comment type="caution">
    <text evidence="5">The sequence shown here is derived from an EMBL/GenBank/DDBJ whole genome shotgun (WGS) entry which is preliminary data.</text>
</comment>
<feature type="signal peptide" evidence="4">
    <location>
        <begin position="1"/>
        <end position="22"/>
    </location>
</feature>
<keyword evidence="2" id="KW-0813">Transport</keyword>
<name>A0ABV6P9K5_9MICC</name>
<dbReference type="RefSeq" id="WP_377458486.1">
    <property type="nucleotide sequence ID" value="NZ_JBHLUB010000025.1"/>
</dbReference>
<feature type="chain" id="PRO_5045297991" evidence="4">
    <location>
        <begin position="23"/>
        <end position="349"/>
    </location>
</feature>
<evidence type="ECO:0000313" key="6">
    <source>
        <dbReference type="Proteomes" id="UP001589862"/>
    </source>
</evidence>
<evidence type="ECO:0000256" key="3">
    <source>
        <dbReference type="ARBA" id="ARBA00022729"/>
    </source>
</evidence>
<keyword evidence="3 4" id="KW-0732">Signal</keyword>